<dbReference type="InterPro" id="IPR010354">
    <property type="entry name" value="Oleate_hydratase"/>
</dbReference>
<dbReference type="InterPro" id="IPR036188">
    <property type="entry name" value="FAD/NAD-bd_sf"/>
</dbReference>
<dbReference type="PANTHER" id="PTHR37417:SF2">
    <property type="entry name" value="67 KDA MYOSIN-CROSS-REACTIVE ANTIGEN FAMILY PROTEIN (AFU_ORTHOLOGUE AFUA_5G09970)"/>
    <property type="match status" value="1"/>
</dbReference>
<reference evidence="1 2" key="1">
    <citation type="journal article" date="2018" name="PLoS ONE">
        <title>The draft genome of Kipferlia bialata reveals reductive genome evolution in fornicate parasites.</title>
        <authorList>
            <person name="Tanifuji G."/>
            <person name="Takabayashi S."/>
            <person name="Kume K."/>
            <person name="Takagi M."/>
            <person name="Nakayama T."/>
            <person name="Kamikawa R."/>
            <person name="Inagaki Y."/>
            <person name="Hashimoto T."/>
        </authorList>
    </citation>
    <scope>NUCLEOTIDE SEQUENCE [LARGE SCALE GENOMIC DNA]</scope>
    <source>
        <strain evidence="1">NY0173</strain>
    </source>
</reference>
<dbReference type="Pfam" id="PF06100">
    <property type="entry name" value="MCRA"/>
    <property type="match status" value="1"/>
</dbReference>
<keyword evidence="2" id="KW-1185">Reference proteome</keyword>
<accession>A0A9K3D2H1</accession>
<organism evidence="1 2">
    <name type="scientific">Kipferlia bialata</name>
    <dbReference type="NCBI Taxonomy" id="797122"/>
    <lineage>
        <taxon>Eukaryota</taxon>
        <taxon>Metamonada</taxon>
        <taxon>Carpediemonas-like organisms</taxon>
        <taxon>Kipferlia</taxon>
    </lineage>
</organism>
<dbReference type="Proteomes" id="UP000265618">
    <property type="component" value="Unassembled WGS sequence"/>
</dbReference>
<dbReference type="GO" id="GO:0071949">
    <property type="term" value="F:FAD binding"/>
    <property type="evidence" value="ECO:0007669"/>
    <property type="project" value="InterPro"/>
</dbReference>
<dbReference type="PANTHER" id="PTHR37417">
    <property type="entry name" value="67 KDA MYOSIN-CROSS-REACTIVE ANTIGEN FAMILY PROTEIN (AFU_ORTHOLOGUE AFUA_5G09970)"/>
    <property type="match status" value="1"/>
</dbReference>
<evidence type="ECO:0000313" key="1">
    <source>
        <dbReference type="EMBL" id="GIQ86886.1"/>
    </source>
</evidence>
<dbReference type="AlphaFoldDB" id="A0A9K3D2H1"/>
<dbReference type="Gene3D" id="3.30.9.80">
    <property type="match status" value="1"/>
</dbReference>
<name>A0A9K3D2H1_9EUKA</name>
<evidence type="ECO:0000313" key="2">
    <source>
        <dbReference type="Proteomes" id="UP000265618"/>
    </source>
</evidence>
<dbReference type="Gene3D" id="3.50.50.60">
    <property type="entry name" value="FAD/NAD(P)-binding domain"/>
    <property type="match status" value="1"/>
</dbReference>
<comment type="caution">
    <text evidence="1">The sequence shown here is derived from an EMBL/GenBank/DDBJ whole genome shotgun (WGS) entry which is preliminary data.</text>
</comment>
<gene>
    <name evidence="1" type="ORF">KIPB_008817</name>
</gene>
<sequence>SRARLVNLEREIIDTTTMGFNNGDRMMLLKVLATPYADLDDVTIDDWFKHQPHIYETNFWYMWQTTFAFQKWSSLFEFKRYMRRMMFTFQTMETLEAITRTPLDQYDSIIVPLKAFLDTHKVDFTVKCTVTDIDFKEGAGITATRIHYQRDGRQPESQEVREQDLCLITNGCMTDRATLGDLHTPAAWAPENPISGNLWAKVAAKKQGLGNPAPFFDKPEESNWESFTVTMRGDRLLRSITKFTSNIPGNGALCTFRDSQWLMSYVVATQPHFKGQTDDVTIFWGYALNSDCPGDFIKKPMRECTGAEIFDELMYHLRMQDENHKADIINVIPCMMPYTTAHFQPRKMSDRPKVVPDGSTNFALISQFVEIEDEMSFTEEMSVRAARMAVYQLTGYNKKQVCPVTPYWNQPKTILACIKKSFE</sequence>
<dbReference type="EMBL" id="BDIP01002826">
    <property type="protein sequence ID" value="GIQ86886.1"/>
    <property type="molecule type" value="Genomic_DNA"/>
</dbReference>
<dbReference type="OrthoDB" id="545169at2759"/>
<feature type="non-terminal residue" evidence="1">
    <location>
        <position position="423"/>
    </location>
</feature>
<dbReference type="GO" id="GO:0006631">
    <property type="term" value="P:fatty acid metabolic process"/>
    <property type="evidence" value="ECO:0007669"/>
    <property type="project" value="InterPro"/>
</dbReference>
<protein>
    <submittedName>
        <fullName evidence="1">Oleate hydratase</fullName>
    </submittedName>
</protein>
<proteinExistence type="predicted"/>
<dbReference type="GO" id="GO:0050151">
    <property type="term" value="F:oleate hydratase activity"/>
    <property type="evidence" value="ECO:0007669"/>
    <property type="project" value="InterPro"/>
</dbReference>